<comment type="caution">
    <text evidence="1">The sequence shown here is derived from an EMBL/GenBank/DDBJ whole genome shotgun (WGS) entry which is preliminary data.</text>
</comment>
<dbReference type="EMBL" id="VNIM01000029">
    <property type="protein sequence ID" value="TVV74691.1"/>
    <property type="molecule type" value="Genomic_DNA"/>
</dbReference>
<accession>A0A558R5M5</accession>
<name>A0A558R5M5_9SPHN</name>
<sequence length="106" mass="10966">MATHALLPAPTPANTDRVTFNLALARYAKATAARDALPCSSSIEREIAVGDAVDRAAMQLTAAPAPDLSAFATKLRVILADLGTPTLVAESLAVDVRRLAQGVARA</sequence>
<dbReference type="Proteomes" id="UP000318681">
    <property type="component" value="Unassembled WGS sequence"/>
</dbReference>
<protein>
    <submittedName>
        <fullName evidence="1">Uncharacterized protein</fullName>
    </submittedName>
</protein>
<dbReference type="OrthoDB" id="7579895at2"/>
<dbReference type="AlphaFoldDB" id="A0A558R5M5"/>
<keyword evidence="2" id="KW-1185">Reference proteome</keyword>
<dbReference type="RefSeq" id="WP_145150274.1">
    <property type="nucleotide sequence ID" value="NZ_VNIM01000029.1"/>
</dbReference>
<proteinExistence type="predicted"/>
<evidence type="ECO:0000313" key="2">
    <source>
        <dbReference type="Proteomes" id="UP000318681"/>
    </source>
</evidence>
<reference evidence="1 2" key="1">
    <citation type="submission" date="2019-07" db="EMBL/GenBank/DDBJ databases">
        <title>Sphingomonas solaris sp. nov., isolated from a solar panel from Boston, Massachusetts.</title>
        <authorList>
            <person name="Tanner K."/>
            <person name="Pascual J."/>
            <person name="Mancuso C."/>
            <person name="Pereto J."/>
            <person name="Khalil A."/>
            <person name="Vilanova C."/>
        </authorList>
    </citation>
    <scope>NUCLEOTIDE SEQUENCE [LARGE SCALE GENOMIC DNA]</scope>
    <source>
        <strain evidence="1 2">R4DWN</strain>
    </source>
</reference>
<gene>
    <name evidence="1" type="ORF">FOY91_08990</name>
</gene>
<evidence type="ECO:0000313" key="1">
    <source>
        <dbReference type="EMBL" id="TVV74691.1"/>
    </source>
</evidence>
<organism evidence="1 2">
    <name type="scientific">Alterirhizorhabdus solaris</name>
    <dbReference type="NCBI Taxonomy" id="2529389"/>
    <lineage>
        <taxon>Bacteria</taxon>
        <taxon>Pseudomonadati</taxon>
        <taxon>Pseudomonadota</taxon>
        <taxon>Alphaproteobacteria</taxon>
        <taxon>Sphingomonadales</taxon>
        <taxon>Rhizorhabdaceae</taxon>
        <taxon>Alterirhizorhabdus</taxon>
    </lineage>
</organism>